<evidence type="ECO:0000313" key="1">
    <source>
        <dbReference type="EMBL" id="KAI3672784.1"/>
    </source>
</evidence>
<reference evidence="1 2" key="2">
    <citation type="journal article" date="2022" name="Mol. Ecol. Resour.">
        <title>The genomes of chicory, endive, great burdock and yacon provide insights into Asteraceae paleo-polyploidization history and plant inulin production.</title>
        <authorList>
            <person name="Fan W."/>
            <person name="Wang S."/>
            <person name="Wang H."/>
            <person name="Wang A."/>
            <person name="Jiang F."/>
            <person name="Liu H."/>
            <person name="Zhao H."/>
            <person name="Xu D."/>
            <person name="Zhang Y."/>
        </authorList>
    </citation>
    <scope>NUCLEOTIDE SEQUENCE [LARGE SCALE GENOMIC DNA]</scope>
    <source>
        <strain evidence="2">cv. Niubang</strain>
    </source>
</reference>
<reference evidence="2" key="1">
    <citation type="journal article" date="2022" name="Mol. Ecol. Resour.">
        <title>The genomes of chicory, endive, great burdock and yacon provide insights into Asteraceae palaeo-polyploidization history and plant inulin production.</title>
        <authorList>
            <person name="Fan W."/>
            <person name="Wang S."/>
            <person name="Wang H."/>
            <person name="Wang A."/>
            <person name="Jiang F."/>
            <person name="Liu H."/>
            <person name="Zhao H."/>
            <person name="Xu D."/>
            <person name="Zhang Y."/>
        </authorList>
    </citation>
    <scope>NUCLEOTIDE SEQUENCE [LARGE SCALE GENOMIC DNA]</scope>
    <source>
        <strain evidence="2">cv. Niubang</strain>
    </source>
</reference>
<organism evidence="1 2">
    <name type="scientific">Arctium lappa</name>
    <name type="common">Greater burdock</name>
    <name type="synonym">Lappa major</name>
    <dbReference type="NCBI Taxonomy" id="4217"/>
    <lineage>
        <taxon>Eukaryota</taxon>
        <taxon>Viridiplantae</taxon>
        <taxon>Streptophyta</taxon>
        <taxon>Embryophyta</taxon>
        <taxon>Tracheophyta</taxon>
        <taxon>Spermatophyta</taxon>
        <taxon>Magnoliopsida</taxon>
        <taxon>eudicotyledons</taxon>
        <taxon>Gunneridae</taxon>
        <taxon>Pentapetalae</taxon>
        <taxon>asterids</taxon>
        <taxon>campanulids</taxon>
        <taxon>Asterales</taxon>
        <taxon>Asteraceae</taxon>
        <taxon>Carduoideae</taxon>
        <taxon>Cardueae</taxon>
        <taxon>Arctiinae</taxon>
        <taxon>Arctium</taxon>
    </lineage>
</organism>
<protein>
    <submittedName>
        <fullName evidence="1">Uncharacterized protein</fullName>
    </submittedName>
</protein>
<evidence type="ECO:0000313" key="2">
    <source>
        <dbReference type="Proteomes" id="UP001055879"/>
    </source>
</evidence>
<proteinExistence type="predicted"/>
<comment type="caution">
    <text evidence="1">The sequence shown here is derived from an EMBL/GenBank/DDBJ whole genome shotgun (WGS) entry which is preliminary data.</text>
</comment>
<accession>A0ACB8XRY2</accession>
<sequence length="80" mass="8581">MVANPSSVLERSLTENGRNSSDESTNAVKIDDIPGEPTAFELCAKFCYGGTQSLFCDLLPASNQLRLLKIGLVAFVLVFG</sequence>
<dbReference type="Proteomes" id="UP001055879">
    <property type="component" value="Linkage Group LG15"/>
</dbReference>
<gene>
    <name evidence="1" type="ORF">L6452_38884</name>
</gene>
<keyword evidence="2" id="KW-1185">Reference proteome</keyword>
<dbReference type="EMBL" id="CM042061">
    <property type="protein sequence ID" value="KAI3672784.1"/>
    <property type="molecule type" value="Genomic_DNA"/>
</dbReference>
<name>A0ACB8XRY2_ARCLA</name>